<dbReference type="PROSITE" id="PS00211">
    <property type="entry name" value="ABC_TRANSPORTER_1"/>
    <property type="match status" value="2"/>
</dbReference>
<dbReference type="PROSITE" id="PS50893">
    <property type="entry name" value="ABC_TRANSPORTER_2"/>
    <property type="match status" value="2"/>
</dbReference>
<dbReference type="InterPro" id="IPR003439">
    <property type="entry name" value="ABC_transporter-like_ATP-bd"/>
</dbReference>
<dbReference type="InterPro" id="IPR027417">
    <property type="entry name" value="P-loop_NTPase"/>
</dbReference>
<keyword evidence="1" id="KW-0813">Transport</keyword>
<dbReference type="EMBL" id="JBBMFE010000012">
    <property type="protein sequence ID" value="MEQ2473276.1"/>
    <property type="molecule type" value="Genomic_DNA"/>
</dbReference>
<dbReference type="GO" id="GO:0005524">
    <property type="term" value="F:ATP binding"/>
    <property type="evidence" value="ECO:0007669"/>
    <property type="project" value="UniProtKB-KW"/>
</dbReference>
<keyword evidence="7" id="KW-1185">Reference proteome</keyword>
<dbReference type="CDD" id="cd03215">
    <property type="entry name" value="ABC_Carb_Monos_II"/>
    <property type="match status" value="1"/>
</dbReference>
<keyword evidence="2" id="KW-0677">Repeat</keyword>
<organism evidence="6 7">
    <name type="scientific">Laedolimicola intestinihominis</name>
    <dbReference type="NCBI Taxonomy" id="3133166"/>
    <lineage>
        <taxon>Bacteria</taxon>
        <taxon>Bacillati</taxon>
        <taxon>Bacillota</taxon>
        <taxon>Clostridia</taxon>
        <taxon>Lachnospirales</taxon>
        <taxon>Lachnospiraceae</taxon>
        <taxon>Laedolimicola</taxon>
    </lineage>
</organism>
<evidence type="ECO:0000259" key="5">
    <source>
        <dbReference type="PROSITE" id="PS50893"/>
    </source>
</evidence>
<dbReference type="PANTHER" id="PTHR43790">
    <property type="entry name" value="CARBOHYDRATE TRANSPORT ATP-BINDING PROTEIN MG119-RELATED"/>
    <property type="match status" value="1"/>
</dbReference>
<dbReference type="InterPro" id="IPR050107">
    <property type="entry name" value="ABC_carbohydrate_import_ATPase"/>
</dbReference>
<proteinExistence type="predicted"/>
<gene>
    <name evidence="6" type="ORF">WMO29_12385</name>
</gene>
<dbReference type="RefSeq" id="WP_349165003.1">
    <property type="nucleotide sequence ID" value="NZ_JBBMFE010000012.1"/>
</dbReference>
<name>A0ABV1FJQ0_9FIRM</name>
<dbReference type="SMART" id="SM00382">
    <property type="entry name" value="AAA"/>
    <property type="match status" value="2"/>
</dbReference>
<protein>
    <submittedName>
        <fullName evidence="6">Sugar ABC transporter ATP-binding protein</fullName>
    </submittedName>
</protein>
<dbReference type="SUPFAM" id="SSF52540">
    <property type="entry name" value="P-loop containing nucleoside triphosphate hydrolases"/>
    <property type="match status" value="2"/>
</dbReference>
<evidence type="ECO:0000313" key="7">
    <source>
        <dbReference type="Proteomes" id="UP001438008"/>
    </source>
</evidence>
<feature type="domain" description="ABC transporter" evidence="5">
    <location>
        <begin position="271"/>
        <end position="515"/>
    </location>
</feature>
<keyword evidence="3" id="KW-0547">Nucleotide-binding</keyword>
<evidence type="ECO:0000256" key="1">
    <source>
        <dbReference type="ARBA" id="ARBA00022448"/>
    </source>
</evidence>
<evidence type="ECO:0000256" key="4">
    <source>
        <dbReference type="ARBA" id="ARBA00022840"/>
    </source>
</evidence>
<dbReference type="Gene3D" id="3.40.50.300">
    <property type="entry name" value="P-loop containing nucleotide triphosphate hydrolases"/>
    <property type="match status" value="2"/>
</dbReference>
<dbReference type="CDD" id="cd03216">
    <property type="entry name" value="ABC_Carb_Monos_I"/>
    <property type="match status" value="1"/>
</dbReference>
<sequence length="523" mass="58077">MEREYVLEAVDITKRFPGVLANDAVCLNVKYGEVLGLIGENGAGKSTLLKILNGIYPHGTYEGKLILEGQEVQTTSTQDAMAVGIGYVPQETNVLKNFSVAENIYMSDLRLTKLHQGEKQSKTPFVNFREMYQACETLLKENRIDLDPKADVRKLSVGQQQMLMIARALATKPKVLILDEPTTSLSGSDVKRLFEVVRNLKENGTSIIFVTHKMEEILELTDRVTILRDGKNISTFEKKDYDTGKIIADMIGREISELYPERHNEIGDEVFRVEGLTVEHPYIANRDLIHDVSFCVHAGEVLGLGGLVGAGRSEVCTAIYGMMPIKSGKIFLNGKEIHIRNTEEAVKNGISMVSEDRKRYGLNFSWDIGKNIVISNLKPVSKWNFVSTKKLAERAKPYFDNLHVKAPSLNTRVATLSGGNQQKVVIARALNASPKVMILDEPTKGIDVGSKNEIYQLINELAAQGVAIIMISSELPELMAMSDRFVIMADGHVAGELEKEETKEASIMQLATKSFRQDGKKEA</sequence>
<dbReference type="PANTHER" id="PTHR43790:SF9">
    <property type="entry name" value="GALACTOFURANOSE TRANSPORTER ATP-BINDING PROTEIN YTFR"/>
    <property type="match status" value="1"/>
</dbReference>
<dbReference type="InterPro" id="IPR003593">
    <property type="entry name" value="AAA+_ATPase"/>
</dbReference>
<evidence type="ECO:0000256" key="3">
    <source>
        <dbReference type="ARBA" id="ARBA00022741"/>
    </source>
</evidence>
<keyword evidence="4 6" id="KW-0067">ATP-binding</keyword>
<comment type="caution">
    <text evidence="6">The sequence shown here is derived from an EMBL/GenBank/DDBJ whole genome shotgun (WGS) entry which is preliminary data.</text>
</comment>
<dbReference type="Pfam" id="PF00005">
    <property type="entry name" value="ABC_tran"/>
    <property type="match status" value="2"/>
</dbReference>
<dbReference type="InterPro" id="IPR017871">
    <property type="entry name" value="ABC_transporter-like_CS"/>
</dbReference>
<reference evidence="6 7" key="1">
    <citation type="submission" date="2024-03" db="EMBL/GenBank/DDBJ databases">
        <title>Human intestinal bacterial collection.</title>
        <authorList>
            <person name="Pauvert C."/>
            <person name="Hitch T.C.A."/>
            <person name="Clavel T."/>
        </authorList>
    </citation>
    <scope>NUCLEOTIDE SEQUENCE [LARGE SCALE GENOMIC DNA]</scope>
    <source>
        <strain evidence="6 7">CLA-AA-H132</strain>
    </source>
</reference>
<feature type="domain" description="ABC transporter" evidence="5">
    <location>
        <begin position="7"/>
        <end position="254"/>
    </location>
</feature>
<evidence type="ECO:0000313" key="6">
    <source>
        <dbReference type="EMBL" id="MEQ2473276.1"/>
    </source>
</evidence>
<accession>A0ABV1FJQ0</accession>
<dbReference type="Proteomes" id="UP001438008">
    <property type="component" value="Unassembled WGS sequence"/>
</dbReference>
<evidence type="ECO:0000256" key="2">
    <source>
        <dbReference type="ARBA" id="ARBA00022737"/>
    </source>
</evidence>